<dbReference type="InterPro" id="IPR019337">
    <property type="entry name" value="Telomere_length_regulation_dom"/>
</dbReference>
<dbReference type="GO" id="GO:0042162">
    <property type="term" value="F:telomeric DNA binding"/>
    <property type="evidence" value="ECO:0007669"/>
    <property type="project" value="TreeGrafter"/>
</dbReference>
<keyword evidence="5" id="KW-1185">Reference proteome</keyword>
<dbReference type="InterPro" id="IPR051970">
    <property type="entry name" value="TEL2_Regulation"/>
</dbReference>
<accession>A0A286UTJ5</accession>
<feature type="compositionally biased region" description="Low complexity" evidence="2">
    <location>
        <begin position="364"/>
        <end position="380"/>
    </location>
</feature>
<feature type="region of interest" description="Disordered" evidence="2">
    <location>
        <begin position="362"/>
        <end position="436"/>
    </location>
</feature>
<feature type="domain" description="Telomere length regulation protein conserved" evidence="3">
    <location>
        <begin position="446"/>
        <end position="563"/>
    </location>
</feature>
<dbReference type="AlphaFoldDB" id="A0A286UTJ5"/>
<dbReference type="GO" id="GO:0051083">
    <property type="term" value="P:'de novo' cotranslational protein folding"/>
    <property type="evidence" value="ECO:0007669"/>
    <property type="project" value="TreeGrafter"/>
</dbReference>
<dbReference type="Proteomes" id="UP000217199">
    <property type="component" value="Unassembled WGS sequence"/>
</dbReference>
<dbReference type="PANTHER" id="PTHR15830">
    <property type="entry name" value="TELOMERE LENGTH REGULATION PROTEIN TEL2 FAMILY MEMBER"/>
    <property type="match status" value="1"/>
</dbReference>
<dbReference type="OrthoDB" id="10254187at2759"/>
<evidence type="ECO:0000256" key="2">
    <source>
        <dbReference type="SAM" id="MobiDB-lite"/>
    </source>
</evidence>
<comment type="similarity">
    <text evidence="1">Belongs to the TEL2 family.</text>
</comment>
<evidence type="ECO:0000313" key="4">
    <source>
        <dbReference type="EMBL" id="PAV22923.1"/>
    </source>
</evidence>
<dbReference type="InParanoid" id="A0A286UTJ5"/>
<sequence length="853" mass="94409">MSTPELHIIYSRSSGIALHRRPIIWEDTVRVILSIPSKIANFNKNVSTSEVLEYDYFFSKICLRLESIISSLSSNPESGLIKSEVISPIVFAITKLINIGLFSNSLGLGSSHTNFFAVILPRIRTHAPNEIYFEVWRDIFTELPTNLLSKVLESLFSLISTRYDDLDPSEEARSHVKLEARLISNIIGSLEGDDDEKWISVSSVLLSRAWSIYKARVLICWVSISDEINTSNRALQSLTNLIVNLWSSSEHVKHSLLSQHQYLTTLLLLAVTALSPHTNSIESLAFSSEFIEAIGKYITHLDPAVRRCGMLAAEVIAKLTGKELDFQQWSGKGQGQEWAFNVRKLIERADVDVTEITNNNFQLGSRETSSETVSGGSEISAEGQTPGKKHGISQLCMDRSGYDSDDSLEGYASSASTRSQSPTPSELEEYEKDPTINVGQKKIHPPVYLLDLATMINGRVKSDDPQNADRIQVALDCAEDLIRRKKSFGFELEENAVTLVYALVGLQNNYELEGFEEKRQNAVTALVSCCPKKVTPAIIDEFFKNQYSTNQRFVVLNALALGARELASLPTPSLLSTAKQPVFPSKRLPAPLHNRYILSESSTQVRSLLEHISDRAIEGGRKSAESKVAPLVRERQLRIRKPSLVSEVSSEISYSPKESTFTELAAEYFLGPLIGNFWNFLRDEQARESRSAHHNTVYHGTGTGLILNPMVLEHFLGTVGILTHAARHSPTFLSVISPNTLELALTLGTRPMSTSLEDQDLNAAVLSAAFELTVVVLDTCLNLDGGRSLCLEHGILLLSAGEWAGDILRALENGARIKDGGGVQEVKLKRSVAGVVLKVDELSSRWRQSMITL</sequence>
<evidence type="ECO:0000313" key="5">
    <source>
        <dbReference type="Proteomes" id="UP000217199"/>
    </source>
</evidence>
<name>A0A286UTJ5_9AGAM</name>
<dbReference type="EMBL" id="NBII01000002">
    <property type="protein sequence ID" value="PAV22923.1"/>
    <property type="molecule type" value="Genomic_DNA"/>
</dbReference>
<dbReference type="Gene3D" id="1.25.40.720">
    <property type="entry name" value="Telomere length regulation protein 2, C-terminal domain"/>
    <property type="match status" value="1"/>
</dbReference>
<dbReference type="InterPro" id="IPR038528">
    <property type="entry name" value="TEL2_C_sf"/>
</dbReference>
<evidence type="ECO:0000259" key="3">
    <source>
        <dbReference type="Pfam" id="PF10193"/>
    </source>
</evidence>
<comment type="caution">
    <text evidence="4">The sequence shown here is derived from an EMBL/GenBank/DDBJ whole genome shotgun (WGS) entry which is preliminary data.</text>
</comment>
<dbReference type="GO" id="GO:0005829">
    <property type="term" value="C:cytosol"/>
    <property type="evidence" value="ECO:0007669"/>
    <property type="project" value="TreeGrafter"/>
</dbReference>
<dbReference type="GO" id="GO:0051879">
    <property type="term" value="F:Hsp90 protein binding"/>
    <property type="evidence" value="ECO:0007669"/>
    <property type="project" value="TreeGrafter"/>
</dbReference>
<dbReference type="PANTHER" id="PTHR15830:SF10">
    <property type="entry name" value="TELOMERE LENGTH REGULATION PROTEIN TEL2 HOMOLOG"/>
    <property type="match status" value="1"/>
</dbReference>
<reference evidence="4 5" key="1">
    <citation type="journal article" date="2017" name="Mol. Ecol.">
        <title>Comparative and population genomic landscape of Phellinus noxius: A hypervariable fungus causing root rot in trees.</title>
        <authorList>
            <person name="Chung C.L."/>
            <person name="Lee T.J."/>
            <person name="Akiba M."/>
            <person name="Lee H.H."/>
            <person name="Kuo T.H."/>
            <person name="Liu D."/>
            <person name="Ke H.M."/>
            <person name="Yokoi T."/>
            <person name="Roa M.B."/>
            <person name="Lu M.J."/>
            <person name="Chang Y.Y."/>
            <person name="Ann P.J."/>
            <person name="Tsai J.N."/>
            <person name="Chen C.Y."/>
            <person name="Tzean S.S."/>
            <person name="Ota Y."/>
            <person name="Hattori T."/>
            <person name="Sahashi N."/>
            <person name="Liou R.F."/>
            <person name="Kikuchi T."/>
            <person name="Tsai I.J."/>
        </authorList>
    </citation>
    <scope>NUCLEOTIDE SEQUENCE [LARGE SCALE GENOMIC DNA]</scope>
    <source>
        <strain evidence="4 5">FFPRI411160</strain>
    </source>
</reference>
<feature type="compositionally biased region" description="Polar residues" evidence="2">
    <location>
        <begin position="413"/>
        <end position="424"/>
    </location>
</feature>
<proteinExistence type="inferred from homology"/>
<dbReference type="STRING" id="2282107.A0A286UTJ5"/>
<organism evidence="4 5">
    <name type="scientific">Pyrrhoderma noxium</name>
    <dbReference type="NCBI Taxonomy" id="2282107"/>
    <lineage>
        <taxon>Eukaryota</taxon>
        <taxon>Fungi</taxon>
        <taxon>Dikarya</taxon>
        <taxon>Basidiomycota</taxon>
        <taxon>Agaricomycotina</taxon>
        <taxon>Agaricomycetes</taxon>
        <taxon>Hymenochaetales</taxon>
        <taxon>Hymenochaetaceae</taxon>
        <taxon>Pyrrhoderma</taxon>
    </lineage>
</organism>
<dbReference type="Pfam" id="PF10193">
    <property type="entry name" value="Telomere_reg-2"/>
    <property type="match status" value="1"/>
</dbReference>
<evidence type="ECO:0000256" key="1">
    <source>
        <dbReference type="ARBA" id="ARBA00006133"/>
    </source>
</evidence>
<protein>
    <submittedName>
        <fullName evidence="4">Telomeric DNA binding protein</fullName>
    </submittedName>
</protein>
<gene>
    <name evidence="4" type="ORF">PNOK_0288000</name>
</gene>